<dbReference type="InterPro" id="IPR005031">
    <property type="entry name" value="COQ10_START"/>
</dbReference>
<dbReference type="Gene3D" id="3.30.530.20">
    <property type="match status" value="1"/>
</dbReference>
<evidence type="ECO:0000256" key="1">
    <source>
        <dbReference type="SAM" id="MobiDB-lite"/>
    </source>
</evidence>
<dbReference type="InParanoid" id="A0A420XPC5"/>
<comment type="caution">
    <text evidence="3">The sequence shown here is derived from an EMBL/GenBank/DDBJ whole genome shotgun (WGS) entry which is preliminary data.</text>
</comment>
<sequence length="175" mass="18620">MPERTSGGPTSRASSPSAAPEASGGSTEASTRLEAPVERVLAAVTDLERYPEWNDELSAVEVLALDEQGRPARARLTLVSPFLSDTFELAYSYPAPHGGVHVVSWVLVAPGAVLTRMDGSYLLADGGDGTTGATYRLRVGVSVPLVGALRRKAEKTVIDRALDGLRKRVEESSWD</sequence>
<evidence type="ECO:0000313" key="3">
    <source>
        <dbReference type="EMBL" id="RKS74061.1"/>
    </source>
</evidence>
<gene>
    <name evidence="3" type="ORF">CLV35_2560</name>
</gene>
<evidence type="ECO:0000259" key="2">
    <source>
        <dbReference type="Pfam" id="PF03364"/>
    </source>
</evidence>
<evidence type="ECO:0000313" key="4">
    <source>
        <dbReference type="Proteomes" id="UP000281955"/>
    </source>
</evidence>
<dbReference type="AlphaFoldDB" id="A0A420XPC5"/>
<reference evidence="3 4" key="1">
    <citation type="submission" date="2018-10" db="EMBL/GenBank/DDBJ databases">
        <title>Genomic Encyclopedia of Archaeal and Bacterial Type Strains, Phase II (KMG-II): from individual species to whole genera.</title>
        <authorList>
            <person name="Goeker M."/>
        </authorList>
    </citation>
    <scope>NUCLEOTIDE SEQUENCE [LARGE SCALE GENOMIC DNA]</scope>
    <source>
        <strain evidence="3 4">RP-AC37</strain>
    </source>
</reference>
<dbReference type="OrthoDB" id="5243015at2"/>
<dbReference type="PANTHER" id="PTHR39683:SF4">
    <property type="entry name" value="COENZYME Q-BINDING PROTEIN COQ10 START DOMAIN-CONTAINING PROTEIN"/>
    <property type="match status" value="1"/>
</dbReference>
<organism evidence="3 4">
    <name type="scientific">Motilibacter peucedani</name>
    <dbReference type="NCBI Taxonomy" id="598650"/>
    <lineage>
        <taxon>Bacteria</taxon>
        <taxon>Bacillati</taxon>
        <taxon>Actinomycetota</taxon>
        <taxon>Actinomycetes</taxon>
        <taxon>Motilibacterales</taxon>
        <taxon>Motilibacteraceae</taxon>
        <taxon>Motilibacter</taxon>
    </lineage>
</organism>
<dbReference type="Proteomes" id="UP000281955">
    <property type="component" value="Unassembled WGS sequence"/>
</dbReference>
<keyword evidence="4" id="KW-1185">Reference proteome</keyword>
<name>A0A420XPC5_9ACTN</name>
<protein>
    <submittedName>
        <fullName evidence="3">Polyketide cyclase/dehydrase/lipid transport protein</fullName>
    </submittedName>
</protein>
<dbReference type="PANTHER" id="PTHR39683">
    <property type="entry name" value="CONSERVED PROTEIN TB16.3"/>
    <property type="match status" value="1"/>
</dbReference>
<feature type="region of interest" description="Disordered" evidence="1">
    <location>
        <begin position="1"/>
        <end position="33"/>
    </location>
</feature>
<dbReference type="InterPro" id="IPR023393">
    <property type="entry name" value="START-like_dom_sf"/>
</dbReference>
<dbReference type="SUPFAM" id="SSF55961">
    <property type="entry name" value="Bet v1-like"/>
    <property type="match status" value="1"/>
</dbReference>
<dbReference type="Pfam" id="PF03364">
    <property type="entry name" value="Polyketide_cyc"/>
    <property type="match status" value="1"/>
</dbReference>
<feature type="domain" description="Coenzyme Q-binding protein COQ10 START" evidence="2">
    <location>
        <begin position="34"/>
        <end position="165"/>
    </location>
</feature>
<feature type="compositionally biased region" description="Low complexity" evidence="1">
    <location>
        <begin position="1"/>
        <end position="30"/>
    </location>
</feature>
<accession>A0A420XPC5</accession>
<dbReference type="EMBL" id="RBWV01000012">
    <property type="protein sequence ID" value="RKS74061.1"/>
    <property type="molecule type" value="Genomic_DNA"/>
</dbReference>
<dbReference type="RefSeq" id="WP_121193828.1">
    <property type="nucleotide sequence ID" value="NZ_RBWV01000012.1"/>
</dbReference>
<proteinExistence type="predicted"/>